<gene>
    <name evidence="3" type="ORF">J2S69_000144</name>
    <name evidence="2" type="ORF">O2L01_00385</name>
</gene>
<accession>A0A9X3PFV3</accession>
<evidence type="ECO:0000313" key="3">
    <source>
        <dbReference type="EMBL" id="MDR7336425.1"/>
    </source>
</evidence>
<dbReference type="EMBL" id="JAVDYD010000001">
    <property type="protein sequence ID" value="MDR7336425.1"/>
    <property type="molecule type" value="Genomic_DNA"/>
</dbReference>
<dbReference type="Pfam" id="PF03756">
    <property type="entry name" value="AfsA"/>
    <property type="match status" value="1"/>
</dbReference>
<reference evidence="2" key="1">
    <citation type="submission" date="2022-12" db="EMBL/GenBank/DDBJ databases">
        <title>Gycomyces niveus sp.nov., a novel actinomycete isolated from soil in Shouguang.</title>
        <authorList>
            <person name="Yang X."/>
        </authorList>
    </citation>
    <scope>NUCLEOTIDE SEQUENCE</scope>
    <source>
        <strain evidence="2">DSM 44724</strain>
    </source>
</reference>
<dbReference type="InterPro" id="IPR005509">
    <property type="entry name" value="AfsA_hotdog_dom"/>
</dbReference>
<dbReference type="EMBL" id="JAPZVQ010000001">
    <property type="protein sequence ID" value="MDA1383419.1"/>
    <property type="molecule type" value="Genomic_DNA"/>
</dbReference>
<evidence type="ECO:0000313" key="4">
    <source>
        <dbReference type="Proteomes" id="UP001145799"/>
    </source>
</evidence>
<evidence type="ECO:0000313" key="5">
    <source>
        <dbReference type="Proteomes" id="UP001183604"/>
    </source>
</evidence>
<sequence length="240" mass="25725">MPTHIIPVVGRSFARFAAQVGGLTADAALAGPPDGTTGPRGSALRAGQGLSAADWAAITATGAAAAPRREPALADAGLYKRDPRNILIGDLERVDRRRWRAALVVHADNAVLADRDNGTAHLPGMVEVEACSQMAMAVTEAYLLPHGGGYVFTTKRLDIEFAAFVFPLPATVELRADRTGWPRPDVLAADLTATIIQSGLAAATMRFQARVFERAHFDRLEGERAREAARADRTELLEHR</sequence>
<proteinExistence type="predicted"/>
<dbReference type="AlphaFoldDB" id="A0A9X3PFV3"/>
<reference evidence="3 5" key="2">
    <citation type="submission" date="2023-07" db="EMBL/GenBank/DDBJ databases">
        <title>Sequencing the genomes of 1000 actinobacteria strains.</title>
        <authorList>
            <person name="Klenk H.-P."/>
        </authorList>
    </citation>
    <scope>NUCLEOTIDE SEQUENCE [LARGE SCALE GENOMIC DNA]</scope>
    <source>
        <strain evidence="3 5">DSM 44724</strain>
    </source>
</reference>
<dbReference type="SUPFAM" id="SSF54637">
    <property type="entry name" value="Thioesterase/thiol ester dehydrase-isomerase"/>
    <property type="match status" value="1"/>
</dbReference>
<organism evidence="2 4">
    <name type="scientific">Glycomyces lechevalierae</name>
    <dbReference type="NCBI Taxonomy" id="256034"/>
    <lineage>
        <taxon>Bacteria</taxon>
        <taxon>Bacillati</taxon>
        <taxon>Actinomycetota</taxon>
        <taxon>Actinomycetes</taxon>
        <taxon>Glycomycetales</taxon>
        <taxon>Glycomycetaceae</taxon>
        <taxon>Glycomyces</taxon>
    </lineage>
</organism>
<protein>
    <submittedName>
        <fullName evidence="2">AfsA-related hotdog domain-containing protein</fullName>
    </submittedName>
</protein>
<comment type="caution">
    <text evidence="2">The sequence shown here is derived from an EMBL/GenBank/DDBJ whole genome shotgun (WGS) entry which is preliminary data.</text>
</comment>
<evidence type="ECO:0000259" key="1">
    <source>
        <dbReference type="Pfam" id="PF03756"/>
    </source>
</evidence>
<name>A0A9X3PFV3_9ACTN</name>
<evidence type="ECO:0000313" key="2">
    <source>
        <dbReference type="EMBL" id="MDA1383419.1"/>
    </source>
</evidence>
<feature type="domain" description="A-factor biosynthesis hotdog" evidence="1">
    <location>
        <begin position="80"/>
        <end position="210"/>
    </location>
</feature>
<dbReference type="Proteomes" id="UP001145799">
    <property type="component" value="Unassembled WGS sequence"/>
</dbReference>
<dbReference type="InterPro" id="IPR029069">
    <property type="entry name" value="HotDog_dom_sf"/>
</dbReference>
<dbReference type="Proteomes" id="UP001183604">
    <property type="component" value="Unassembled WGS sequence"/>
</dbReference>
<keyword evidence="5" id="KW-1185">Reference proteome</keyword>
<dbReference type="RefSeq" id="WP_270119394.1">
    <property type="nucleotide sequence ID" value="NZ_BAAAOM010000002.1"/>
</dbReference>